<feature type="signal peptide" evidence="2">
    <location>
        <begin position="1"/>
        <end position="18"/>
    </location>
</feature>
<reference evidence="3" key="1">
    <citation type="submission" date="2014-12" db="EMBL/GenBank/DDBJ databases">
        <title>Genome Sequence of Valsa Canker Pathogens Uncovers a Specific Adaption of Colonization on Woody Bark.</title>
        <authorList>
            <person name="Yin Z."/>
            <person name="Liu H."/>
            <person name="Gao X."/>
            <person name="Li Z."/>
            <person name="Song N."/>
            <person name="Ke X."/>
            <person name="Dai Q."/>
            <person name="Wu Y."/>
            <person name="Sun Y."/>
            <person name="Xu J.-R."/>
            <person name="Kang Z.K."/>
            <person name="Wang L."/>
            <person name="Huang L."/>
        </authorList>
    </citation>
    <scope>NUCLEOTIDE SEQUENCE [LARGE SCALE GENOMIC DNA]</scope>
    <source>
        <strain evidence="3">03-8</strain>
    </source>
</reference>
<proteinExistence type="predicted"/>
<dbReference type="OrthoDB" id="2342176at2759"/>
<name>A0A194WC38_CYTMA</name>
<evidence type="ECO:0000256" key="1">
    <source>
        <dbReference type="SAM" id="MobiDB-lite"/>
    </source>
</evidence>
<dbReference type="Gene3D" id="2.70.50.70">
    <property type="match status" value="1"/>
</dbReference>
<dbReference type="SMR" id="A0A194WC38"/>
<feature type="compositionally biased region" description="Polar residues" evidence="1">
    <location>
        <begin position="210"/>
        <end position="230"/>
    </location>
</feature>
<protein>
    <recommendedName>
        <fullName evidence="5">Spore coat protein SP96</fullName>
    </recommendedName>
</protein>
<feature type="compositionally biased region" description="Basic and acidic residues" evidence="1">
    <location>
        <begin position="235"/>
        <end position="254"/>
    </location>
</feature>
<feature type="compositionally biased region" description="Low complexity" evidence="1">
    <location>
        <begin position="255"/>
        <end position="266"/>
    </location>
</feature>
<keyword evidence="4" id="KW-1185">Reference proteome</keyword>
<dbReference type="PANTHER" id="PTHR36182">
    <property type="entry name" value="PROTEIN, PUTATIVE (AFU_ORTHOLOGUE AFUA_6G10930)-RELATED"/>
    <property type="match status" value="1"/>
</dbReference>
<dbReference type="EMBL" id="CM003108">
    <property type="protein sequence ID" value="KUI73663.1"/>
    <property type="molecule type" value="Genomic_DNA"/>
</dbReference>
<feature type="chain" id="PRO_5008267389" description="Spore coat protein SP96" evidence="2">
    <location>
        <begin position="19"/>
        <end position="367"/>
    </location>
</feature>
<dbReference type="Proteomes" id="UP000078559">
    <property type="component" value="Chromosome 11"/>
</dbReference>
<feature type="region of interest" description="Disordered" evidence="1">
    <location>
        <begin position="204"/>
        <end position="315"/>
    </location>
</feature>
<dbReference type="AlphaFoldDB" id="A0A194WC38"/>
<evidence type="ECO:0000313" key="3">
    <source>
        <dbReference type="EMBL" id="KUI73663.1"/>
    </source>
</evidence>
<gene>
    <name evidence="3" type="ORF">VM1G_09575</name>
</gene>
<sequence>MHKPTTLLAALLMGHTTAHMEMKSPAPLRSKYNAHTDPSRIDYSMTNPLRRDGSDFPCKGYHALLGTAAGRPSAALGAGARHSVTVVGGAVHGGGSCQVSLSTDGARTFTVLRSIIGGCPSSTAAEIGFTVPPDVPAGEAVLAWSWHNRIGNREMYMNCAAVKLTGGGGKNNGVAFSALPKLFVANVGNGCSVAEGGDVVYPDPGVDVVEQSTNPLTPSGDCGSSSTSAYVGSGHPDHPDHSDHSEHHGPDHPRQSSSSSPIQQQPTTLTRVKVSPSSGPHPESGSSSGSGPIPGGRKSSSSSSSSSGNSTPGTPCADEGAWDCLAGGDAYQRCASGQWSVVMPVAPGTVCVPGVGSTLDTRVARVF</sequence>
<accession>A0A194WC38</accession>
<evidence type="ECO:0000256" key="2">
    <source>
        <dbReference type="SAM" id="SignalP"/>
    </source>
</evidence>
<feature type="compositionally biased region" description="Low complexity" evidence="1">
    <location>
        <begin position="275"/>
        <end position="313"/>
    </location>
</feature>
<evidence type="ECO:0000313" key="4">
    <source>
        <dbReference type="Proteomes" id="UP000078559"/>
    </source>
</evidence>
<dbReference type="PANTHER" id="PTHR36182:SF1">
    <property type="entry name" value="PROTEIN, PUTATIVE (AFU_ORTHOLOGUE AFUA_6G10930)-RELATED"/>
    <property type="match status" value="1"/>
</dbReference>
<organism evidence="3 4">
    <name type="scientific">Cytospora mali</name>
    <name type="common">Apple Valsa canker fungus</name>
    <name type="synonym">Valsa mali</name>
    <dbReference type="NCBI Taxonomy" id="578113"/>
    <lineage>
        <taxon>Eukaryota</taxon>
        <taxon>Fungi</taxon>
        <taxon>Dikarya</taxon>
        <taxon>Ascomycota</taxon>
        <taxon>Pezizomycotina</taxon>
        <taxon>Sordariomycetes</taxon>
        <taxon>Sordariomycetidae</taxon>
        <taxon>Diaporthales</taxon>
        <taxon>Cytosporaceae</taxon>
        <taxon>Cytospora</taxon>
    </lineage>
</organism>
<keyword evidence="2" id="KW-0732">Signal</keyword>
<evidence type="ECO:0008006" key="5">
    <source>
        <dbReference type="Google" id="ProtNLM"/>
    </source>
</evidence>